<comment type="caution">
    <text evidence="1">The sequence shown here is derived from an EMBL/GenBank/DDBJ whole genome shotgun (WGS) entry which is preliminary data.</text>
</comment>
<protein>
    <submittedName>
        <fullName evidence="1">Uncharacterized protein</fullName>
    </submittedName>
</protein>
<keyword evidence="2" id="KW-1185">Reference proteome</keyword>
<organism evidence="1 2">
    <name type="scientific">Paenibacillus planticolens</name>
    <dbReference type="NCBI Taxonomy" id="2654976"/>
    <lineage>
        <taxon>Bacteria</taxon>
        <taxon>Bacillati</taxon>
        <taxon>Bacillota</taxon>
        <taxon>Bacilli</taxon>
        <taxon>Bacillales</taxon>
        <taxon>Paenibacillaceae</taxon>
        <taxon>Paenibacillus</taxon>
    </lineage>
</organism>
<evidence type="ECO:0000313" key="1">
    <source>
        <dbReference type="EMBL" id="NOV01185.1"/>
    </source>
</evidence>
<accession>A0ABX1ZRF8</accession>
<sequence length="99" mass="11358">MKKKIYIVGPIVAILIIMAATRPSSEEYHAYLKTVHGLNCESKSNGCMHTNLDLMTERILTLPFFMTASTWIFGEQNNEIRVLGIFNHFFVLENKLKPK</sequence>
<gene>
    <name evidence="1" type="ORF">GC097_14300</name>
</gene>
<name>A0ABX1ZRF8_9BACL</name>
<reference evidence="1 2" key="1">
    <citation type="submission" date="2019-10" db="EMBL/GenBank/DDBJ databases">
        <title>Description of Paenibacillus pedi sp. nov.</title>
        <authorList>
            <person name="Carlier A."/>
            <person name="Qi S."/>
        </authorList>
    </citation>
    <scope>NUCLEOTIDE SEQUENCE [LARGE SCALE GENOMIC DNA]</scope>
    <source>
        <strain evidence="1 2">LMG 31457</strain>
    </source>
</reference>
<proteinExistence type="predicted"/>
<dbReference type="EMBL" id="WHNZ01000029">
    <property type="protein sequence ID" value="NOV01185.1"/>
    <property type="molecule type" value="Genomic_DNA"/>
</dbReference>
<dbReference type="Proteomes" id="UP000618579">
    <property type="component" value="Unassembled WGS sequence"/>
</dbReference>
<evidence type="ECO:0000313" key="2">
    <source>
        <dbReference type="Proteomes" id="UP000618579"/>
    </source>
</evidence>
<dbReference type="RefSeq" id="WP_171684015.1">
    <property type="nucleotide sequence ID" value="NZ_WHNZ01000029.1"/>
</dbReference>